<evidence type="ECO:0000256" key="1">
    <source>
        <dbReference type="ARBA" id="ARBA00022741"/>
    </source>
</evidence>
<dbReference type="GO" id="GO:0016787">
    <property type="term" value="F:hydrolase activity"/>
    <property type="evidence" value="ECO:0007669"/>
    <property type="project" value="UniProtKB-KW"/>
</dbReference>
<dbReference type="Pfam" id="PF00270">
    <property type="entry name" value="DEAD"/>
    <property type="match status" value="1"/>
</dbReference>
<dbReference type="InterPro" id="IPR044742">
    <property type="entry name" value="DEAD/DEAH_RhlB"/>
</dbReference>
<feature type="compositionally biased region" description="Low complexity" evidence="8">
    <location>
        <begin position="382"/>
        <end position="400"/>
    </location>
</feature>
<dbReference type="SMART" id="SM00487">
    <property type="entry name" value="DEXDc"/>
    <property type="match status" value="1"/>
</dbReference>
<dbReference type="InterPro" id="IPR011545">
    <property type="entry name" value="DEAD/DEAH_box_helicase_dom"/>
</dbReference>
<keyword evidence="2 7" id="KW-0378">Hydrolase</keyword>
<reference evidence="12 13" key="1">
    <citation type="journal article" date="2015" name="Appl. Environ. Microbiol.">
        <title>Aerobic and Anaerobic Thiosulfate Oxidation by a Cold-Adapted, Subglacial Chemoautotroph.</title>
        <authorList>
            <person name="Harrold Z.R."/>
            <person name="Skidmore M.L."/>
            <person name="Hamilton T.L."/>
            <person name="Desch L."/>
            <person name="Amada K."/>
            <person name="van Gelder W."/>
            <person name="Glover K."/>
            <person name="Roden E.E."/>
            <person name="Boyd E.S."/>
        </authorList>
    </citation>
    <scope>NUCLEOTIDE SEQUENCE [LARGE SCALE GENOMIC DNA]</scope>
    <source>
        <strain evidence="12 13">RG</strain>
    </source>
</reference>
<evidence type="ECO:0000259" key="10">
    <source>
        <dbReference type="PROSITE" id="PS51194"/>
    </source>
</evidence>
<dbReference type="PROSITE" id="PS00039">
    <property type="entry name" value="DEAD_ATP_HELICASE"/>
    <property type="match status" value="1"/>
</dbReference>
<sequence length="551" mass="59831">MSFSELGLDPLLLKSVLASGYENATPVQQQAIPAALTGRDLLVSSHTGSGKTAAFMLPSIQRLLVESTSKSMGPRVLVLTPTRELAQQVEKAAITYGSEVRRFRTACLVGGSPYGLQLKRLSQPVDVVVATPGRLIDHLERGKIDFSRLEVLVLDEADRMLDMGFVDDIKAIAARCPKERQTLLFSATLDGVVGNLARELTRDAQRIEIAAEAKQEAKIEQRLLFADNMDHKNRLLDALLRGVEMTQAIVFASTKRSTEEISDLLAESGFASDALHGDMQQGQRNRALQRLREGRTRVLVATDVAARGLDIAGISHVINFDLPRQAEDYVHRIGRTGRAGRTGIAVSFAGMREVGLVRNIERYTGSRIEVHTMPGLEPSQKPTAGRPAAAGRPRSNASPRGGFGDKRSEPRSYGDRPPRGDSRDNRDRGYRADARPSGDRPARSDAPPRGNRADGAPHGPFGGAPRAAYGDRQPRNEGYRGADAQAAPKAEVNGNSVEYWEKREREAKAKAAAPRSYGDRGNSARPGQPRSGGNENRGGGNRVGVRGRFKD</sequence>
<dbReference type="InterPro" id="IPR014001">
    <property type="entry name" value="Helicase_ATP-bd"/>
</dbReference>
<dbReference type="CDD" id="cd18787">
    <property type="entry name" value="SF2_C_DEAD"/>
    <property type="match status" value="1"/>
</dbReference>
<feature type="region of interest" description="Disordered" evidence="8">
    <location>
        <begin position="371"/>
        <end position="551"/>
    </location>
</feature>
<dbReference type="InterPro" id="IPR001650">
    <property type="entry name" value="Helicase_C-like"/>
</dbReference>
<evidence type="ECO:0000256" key="4">
    <source>
        <dbReference type="ARBA" id="ARBA00022840"/>
    </source>
</evidence>
<dbReference type="InterPro" id="IPR000629">
    <property type="entry name" value="RNA-helicase_DEAD-box_CS"/>
</dbReference>
<dbReference type="GO" id="GO:0005524">
    <property type="term" value="F:ATP binding"/>
    <property type="evidence" value="ECO:0007669"/>
    <property type="project" value="UniProtKB-KW"/>
</dbReference>
<dbReference type="GO" id="GO:0005829">
    <property type="term" value="C:cytosol"/>
    <property type="evidence" value="ECO:0007669"/>
    <property type="project" value="TreeGrafter"/>
</dbReference>
<evidence type="ECO:0000256" key="7">
    <source>
        <dbReference type="RuleBase" id="RU000492"/>
    </source>
</evidence>
<organism evidence="12 13">
    <name type="scientific">Thiobacillus denitrificans</name>
    <dbReference type="NCBI Taxonomy" id="36861"/>
    <lineage>
        <taxon>Bacteria</taxon>
        <taxon>Pseudomonadati</taxon>
        <taxon>Pseudomonadota</taxon>
        <taxon>Betaproteobacteria</taxon>
        <taxon>Nitrosomonadales</taxon>
        <taxon>Thiobacillaceae</taxon>
        <taxon>Thiobacillus</taxon>
    </lineage>
</organism>
<evidence type="ECO:0000313" key="12">
    <source>
        <dbReference type="EMBL" id="KVW95505.1"/>
    </source>
</evidence>
<evidence type="ECO:0000259" key="9">
    <source>
        <dbReference type="PROSITE" id="PS51192"/>
    </source>
</evidence>
<dbReference type="PROSITE" id="PS51195">
    <property type="entry name" value="Q_MOTIF"/>
    <property type="match status" value="1"/>
</dbReference>
<dbReference type="Pfam" id="PF00271">
    <property type="entry name" value="Helicase_C"/>
    <property type="match status" value="1"/>
</dbReference>
<dbReference type="CDD" id="cd00268">
    <property type="entry name" value="DEADc"/>
    <property type="match status" value="1"/>
</dbReference>
<dbReference type="PATRIC" id="fig|36861.3.peg.1674"/>
<feature type="compositionally biased region" description="Basic and acidic residues" evidence="8">
    <location>
        <begin position="499"/>
        <end position="509"/>
    </location>
</feature>
<dbReference type="OrthoDB" id="5297934at2"/>
<dbReference type="SMART" id="SM00490">
    <property type="entry name" value="HELICc"/>
    <property type="match status" value="1"/>
</dbReference>
<dbReference type="STRING" id="1123392.GCA_000376425_03116"/>
<gene>
    <name evidence="12" type="ORF">ABW22_10055</name>
</gene>
<dbReference type="RefSeq" id="WP_059755763.1">
    <property type="nucleotide sequence ID" value="NZ_LDUG01000025.1"/>
</dbReference>
<evidence type="ECO:0000256" key="3">
    <source>
        <dbReference type="ARBA" id="ARBA00022806"/>
    </source>
</evidence>
<dbReference type="SUPFAM" id="SSF52540">
    <property type="entry name" value="P-loop containing nucleoside triphosphate hydrolases"/>
    <property type="match status" value="1"/>
</dbReference>
<comment type="similarity">
    <text evidence="5 7">Belongs to the DEAD box helicase family.</text>
</comment>
<evidence type="ECO:0000256" key="5">
    <source>
        <dbReference type="ARBA" id="ARBA00038437"/>
    </source>
</evidence>
<evidence type="ECO:0000256" key="2">
    <source>
        <dbReference type="ARBA" id="ARBA00022801"/>
    </source>
</evidence>
<dbReference type="GO" id="GO:0003676">
    <property type="term" value="F:nucleic acid binding"/>
    <property type="evidence" value="ECO:0007669"/>
    <property type="project" value="InterPro"/>
</dbReference>
<proteinExistence type="inferred from homology"/>
<comment type="caution">
    <text evidence="12">The sequence shown here is derived from an EMBL/GenBank/DDBJ whole genome shotgun (WGS) entry which is preliminary data.</text>
</comment>
<evidence type="ECO:0000259" key="11">
    <source>
        <dbReference type="PROSITE" id="PS51195"/>
    </source>
</evidence>
<keyword evidence="3 7" id="KW-0347">Helicase</keyword>
<name>A0A106BN28_THIDE</name>
<evidence type="ECO:0000256" key="6">
    <source>
        <dbReference type="PROSITE-ProRule" id="PRU00552"/>
    </source>
</evidence>
<evidence type="ECO:0000256" key="8">
    <source>
        <dbReference type="SAM" id="MobiDB-lite"/>
    </source>
</evidence>
<dbReference type="Gene3D" id="3.40.50.300">
    <property type="entry name" value="P-loop containing nucleotide triphosphate hydrolases"/>
    <property type="match status" value="2"/>
</dbReference>
<evidence type="ECO:0000313" key="13">
    <source>
        <dbReference type="Proteomes" id="UP000064243"/>
    </source>
</evidence>
<feature type="domain" description="Helicase C-terminal" evidence="10">
    <location>
        <begin position="235"/>
        <end position="379"/>
    </location>
</feature>
<keyword evidence="13" id="KW-1185">Reference proteome</keyword>
<dbReference type="InterPro" id="IPR050079">
    <property type="entry name" value="DEAD_box_RNA_helicase"/>
</dbReference>
<dbReference type="EMBL" id="LDUG01000025">
    <property type="protein sequence ID" value="KVW95505.1"/>
    <property type="molecule type" value="Genomic_DNA"/>
</dbReference>
<accession>A0A106BN28</accession>
<dbReference type="InterPro" id="IPR027417">
    <property type="entry name" value="P-loop_NTPase"/>
</dbReference>
<dbReference type="PROSITE" id="PS51194">
    <property type="entry name" value="HELICASE_CTER"/>
    <property type="match status" value="1"/>
</dbReference>
<keyword evidence="4 7" id="KW-0067">ATP-binding</keyword>
<feature type="domain" description="DEAD-box RNA helicase Q" evidence="11">
    <location>
        <begin position="1"/>
        <end position="29"/>
    </location>
</feature>
<keyword evidence="1 7" id="KW-0547">Nucleotide-binding</keyword>
<feature type="domain" description="Helicase ATP-binding" evidence="9">
    <location>
        <begin position="32"/>
        <end position="207"/>
    </location>
</feature>
<dbReference type="PROSITE" id="PS51192">
    <property type="entry name" value="HELICASE_ATP_BIND_1"/>
    <property type="match status" value="1"/>
</dbReference>
<feature type="compositionally biased region" description="Basic and acidic residues" evidence="8">
    <location>
        <begin position="403"/>
        <end position="443"/>
    </location>
</feature>
<feature type="short sequence motif" description="Q motif" evidence="6">
    <location>
        <begin position="1"/>
        <end position="29"/>
    </location>
</feature>
<dbReference type="GO" id="GO:0003724">
    <property type="term" value="F:RNA helicase activity"/>
    <property type="evidence" value="ECO:0007669"/>
    <property type="project" value="InterPro"/>
</dbReference>
<dbReference type="PANTHER" id="PTHR47959">
    <property type="entry name" value="ATP-DEPENDENT RNA HELICASE RHLE-RELATED"/>
    <property type="match status" value="1"/>
</dbReference>
<dbReference type="Proteomes" id="UP000064243">
    <property type="component" value="Unassembled WGS sequence"/>
</dbReference>
<dbReference type="AlphaFoldDB" id="A0A106BN28"/>
<dbReference type="InterPro" id="IPR014014">
    <property type="entry name" value="RNA_helicase_DEAD_Q_motif"/>
</dbReference>
<dbReference type="PANTHER" id="PTHR47959:SF17">
    <property type="entry name" value="ATP-DEPENDENT RNA HELICASE DEAD BOX FAMILY"/>
    <property type="match status" value="1"/>
</dbReference>
<protein>
    <submittedName>
        <fullName evidence="12">RNA helicase</fullName>
    </submittedName>
</protein>